<reference evidence="1 2" key="1">
    <citation type="submission" date="2009-01" db="EMBL/GenBank/DDBJ databases">
        <authorList>
            <person name="Qin X."/>
            <person name="Bachman B."/>
            <person name="Battles P."/>
            <person name="Bell A."/>
            <person name="Bess C."/>
            <person name="Bickham C."/>
            <person name="Chaboub L."/>
            <person name="Chen D."/>
            <person name="Coyle M."/>
            <person name="Deiros D.R."/>
            <person name="Dinh H."/>
            <person name="Forbes L."/>
            <person name="Fowler G."/>
            <person name="Francisco L."/>
            <person name="Fu Q."/>
            <person name="Gubbala S."/>
            <person name="Hale W."/>
            <person name="Han Y."/>
            <person name="Hemphill L."/>
            <person name="Highlander S.K."/>
            <person name="Hirani K."/>
            <person name="Hogues M."/>
            <person name="Jackson L."/>
            <person name="Jakkamsetti A."/>
            <person name="Javaid M."/>
            <person name="Jiang H."/>
            <person name="Korchina V."/>
            <person name="Kovar C."/>
            <person name="Lara F."/>
            <person name="Lee S."/>
            <person name="Mata R."/>
            <person name="Mathew T."/>
            <person name="Moen C."/>
            <person name="Morales K."/>
            <person name="Munidasa M."/>
            <person name="Nazareth L."/>
            <person name="Ngo R."/>
            <person name="Nguyen L."/>
            <person name="Okwuonu G."/>
            <person name="Ongeri F."/>
            <person name="Patil S."/>
            <person name="Petrosino J."/>
            <person name="Pham C."/>
            <person name="Pham P."/>
            <person name="Pu L.-L."/>
            <person name="Puazo M."/>
            <person name="Raj R."/>
            <person name="Reid J."/>
            <person name="Rouhana J."/>
            <person name="Saada N."/>
            <person name="Shang Y."/>
            <person name="Simmons D."/>
            <person name="Thornton R."/>
            <person name="Warren J."/>
            <person name="Weissenberger G."/>
            <person name="Zhang J."/>
            <person name="Zhang L."/>
            <person name="Zhou C."/>
            <person name="Zhu D."/>
            <person name="Muzny D."/>
            <person name="Worley K."/>
            <person name="Gibbs R."/>
        </authorList>
    </citation>
    <scope>NUCLEOTIDE SEQUENCE [LARGE SCALE GENOMIC DNA]</scope>
    <source>
        <strain evidence="1 2">ATCC 49540</strain>
    </source>
</reference>
<accession>C2ERG0</accession>
<dbReference type="AlphaFoldDB" id="C2ERG0"/>
<dbReference type="Proteomes" id="UP000004483">
    <property type="component" value="Unassembled WGS sequence"/>
</dbReference>
<protein>
    <submittedName>
        <fullName evidence="1">Uncharacterized protein</fullName>
    </submittedName>
</protein>
<sequence>MSVQKMKGAIKMSLTAKTIRNVFSLKKSGNEKRHQGMPFKVAGKVIYFN</sequence>
<dbReference type="HOGENOM" id="CLU_3137151_0_0_9"/>
<evidence type="ECO:0000313" key="2">
    <source>
        <dbReference type="Proteomes" id="UP000004483"/>
    </source>
</evidence>
<comment type="caution">
    <text evidence="1">The sequence shown here is derived from an EMBL/GenBank/DDBJ whole genome shotgun (WGS) entry which is preliminary data.</text>
</comment>
<gene>
    <name evidence="1" type="ORF">HMPREF0549_0046</name>
</gene>
<evidence type="ECO:0000313" key="1">
    <source>
        <dbReference type="EMBL" id="EEJ41520.1"/>
    </source>
</evidence>
<proteinExistence type="predicted"/>
<organism evidence="1 2">
    <name type="scientific">Limosilactobacillus vaginalis DSM 5837 = ATCC 49540</name>
    <dbReference type="NCBI Taxonomy" id="1423814"/>
    <lineage>
        <taxon>Bacteria</taxon>
        <taxon>Bacillati</taxon>
        <taxon>Bacillota</taxon>
        <taxon>Bacilli</taxon>
        <taxon>Lactobacillales</taxon>
        <taxon>Lactobacillaceae</taxon>
        <taxon>Limosilactobacillus</taxon>
    </lineage>
</organism>
<name>C2ERG0_9LACO</name>
<dbReference type="EMBL" id="ACGV01000005">
    <property type="protein sequence ID" value="EEJ41520.1"/>
    <property type="molecule type" value="Genomic_DNA"/>
</dbReference>